<evidence type="ECO:0000313" key="2">
    <source>
        <dbReference type="Proteomes" id="UP000265520"/>
    </source>
</evidence>
<protein>
    <submittedName>
        <fullName evidence="1">RNA-directed DNA polymerase (Reverse transcriptase)</fullName>
    </submittedName>
</protein>
<name>A0A392S1H2_9FABA</name>
<evidence type="ECO:0000313" key="1">
    <source>
        <dbReference type="EMBL" id="MCI42194.1"/>
    </source>
</evidence>
<reference evidence="1 2" key="1">
    <citation type="journal article" date="2018" name="Front. Plant Sci.">
        <title>Red Clover (Trifolium pratense) and Zigzag Clover (T. medium) - A Picture of Genomic Similarities and Differences.</title>
        <authorList>
            <person name="Dluhosova J."/>
            <person name="Istvanek J."/>
            <person name="Nedelnik J."/>
            <person name="Repkova J."/>
        </authorList>
    </citation>
    <scope>NUCLEOTIDE SEQUENCE [LARGE SCALE GENOMIC DNA]</scope>
    <source>
        <strain evidence="2">cv. 10/8</strain>
        <tissue evidence="1">Leaf</tissue>
    </source>
</reference>
<keyword evidence="1" id="KW-0808">Transferase</keyword>
<keyword evidence="2" id="KW-1185">Reference proteome</keyword>
<accession>A0A392S1H2</accession>
<dbReference type="AlphaFoldDB" id="A0A392S1H2"/>
<dbReference type="EMBL" id="LXQA010301495">
    <property type="protein sequence ID" value="MCI42194.1"/>
    <property type="molecule type" value="Genomic_DNA"/>
</dbReference>
<proteinExistence type="predicted"/>
<organism evidence="1 2">
    <name type="scientific">Trifolium medium</name>
    <dbReference type="NCBI Taxonomy" id="97028"/>
    <lineage>
        <taxon>Eukaryota</taxon>
        <taxon>Viridiplantae</taxon>
        <taxon>Streptophyta</taxon>
        <taxon>Embryophyta</taxon>
        <taxon>Tracheophyta</taxon>
        <taxon>Spermatophyta</taxon>
        <taxon>Magnoliopsida</taxon>
        <taxon>eudicotyledons</taxon>
        <taxon>Gunneridae</taxon>
        <taxon>Pentapetalae</taxon>
        <taxon>rosids</taxon>
        <taxon>fabids</taxon>
        <taxon>Fabales</taxon>
        <taxon>Fabaceae</taxon>
        <taxon>Papilionoideae</taxon>
        <taxon>50 kb inversion clade</taxon>
        <taxon>NPAAA clade</taxon>
        <taxon>Hologalegina</taxon>
        <taxon>IRL clade</taxon>
        <taxon>Trifolieae</taxon>
        <taxon>Trifolium</taxon>
    </lineage>
</organism>
<sequence>DDYATEERIAQKDLDTALNHQEQFWKDKSRVQWLMEGDRNTSYFHRLTKIRHATNIISRLQKDGNFLESNEEIE</sequence>
<keyword evidence="1" id="KW-0695">RNA-directed DNA polymerase</keyword>
<dbReference type="GO" id="GO:0003964">
    <property type="term" value="F:RNA-directed DNA polymerase activity"/>
    <property type="evidence" value="ECO:0007669"/>
    <property type="project" value="UniProtKB-KW"/>
</dbReference>
<dbReference type="Proteomes" id="UP000265520">
    <property type="component" value="Unassembled WGS sequence"/>
</dbReference>
<comment type="caution">
    <text evidence="1">The sequence shown here is derived from an EMBL/GenBank/DDBJ whole genome shotgun (WGS) entry which is preliminary data.</text>
</comment>
<feature type="non-terminal residue" evidence="1">
    <location>
        <position position="1"/>
    </location>
</feature>
<keyword evidence="1" id="KW-0548">Nucleotidyltransferase</keyword>